<sequence length="100" mass="11293">MTASLQSIPGGYDSFARLLMALLSLKHVFHRALRDGSRSPLDVEAKDDSIELSEEEMMEIVALLEEEEATLKGILEKVIVETPFDDQILRLEELSEVFNE</sequence>
<keyword evidence="2" id="KW-1185">Reference proteome</keyword>
<evidence type="ECO:0000313" key="1">
    <source>
        <dbReference type="EMBL" id="KAF7722513.1"/>
    </source>
</evidence>
<proteinExistence type="predicted"/>
<accession>A0A8H7BIB7</accession>
<reference evidence="1" key="1">
    <citation type="submission" date="2020-01" db="EMBL/GenBank/DDBJ databases">
        <title>Genome Sequencing of Three Apophysomyces-Like Fungal Strains Confirms a Novel Fungal Genus in the Mucoromycota with divergent Burkholderia-like Endosymbiotic Bacteria.</title>
        <authorList>
            <person name="Stajich J.E."/>
            <person name="Macias A.M."/>
            <person name="Carter-House D."/>
            <person name="Lovett B."/>
            <person name="Kasson L.R."/>
            <person name="Berry K."/>
            <person name="Grigoriev I."/>
            <person name="Chang Y."/>
            <person name="Spatafora J."/>
            <person name="Kasson M.T."/>
        </authorList>
    </citation>
    <scope>NUCLEOTIDE SEQUENCE</scope>
    <source>
        <strain evidence="1">NRRL A-21654</strain>
    </source>
</reference>
<dbReference type="EMBL" id="JABAYA010000191">
    <property type="protein sequence ID" value="KAF7722513.1"/>
    <property type="molecule type" value="Genomic_DNA"/>
</dbReference>
<name>A0A8H7BIB7_9FUNG</name>
<protein>
    <submittedName>
        <fullName evidence="1">Uncharacterized protein</fullName>
    </submittedName>
</protein>
<dbReference type="AlphaFoldDB" id="A0A8H7BIB7"/>
<evidence type="ECO:0000313" key="2">
    <source>
        <dbReference type="Proteomes" id="UP000605846"/>
    </source>
</evidence>
<comment type="caution">
    <text evidence="1">The sequence shown here is derived from an EMBL/GenBank/DDBJ whole genome shotgun (WGS) entry which is preliminary data.</text>
</comment>
<organism evidence="1 2">
    <name type="scientific">Apophysomyces ossiformis</name>
    <dbReference type="NCBI Taxonomy" id="679940"/>
    <lineage>
        <taxon>Eukaryota</taxon>
        <taxon>Fungi</taxon>
        <taxon>Fungi incertae sedis</taxon>
        <taxon>Mucoromycota</taxon>
        <taxon>Mucoromycotina</taxon>
        <taxon>Mucoromycetes</taxon>
        <taxon>Mucorales</taxon>
        <taxon>Mucorineae</taxon>
        <taxon>Mucoraceae</taxon>
        <taxon>Apophysomyces</taxon>
    </lineage>
</organism>
<dbReference type="Proteomes" id="UP000605846">
    <property type="component" value="Unassembled WGS sequence"/>
</dbReference>
<gene>
    <name evidence="1" type="ORF">EC973_003075</name>
</gene>